<evidence type="ECO:0000256" key="10">
    <source>
        <dbReference type="ARBA" id="ARBA00025631"/>
    </source>
</evidence>
<dbReference type="EMBL" id="JAACXV010000275">
    <property type="protein sequence ID" value="KAF7280774.1"/>
    <property type="molecule type" value="Genomic_DNA"/>
</dbReference>
<comment type="subcellular location">
    <subcellularLocation>
        <location evidence="1">Cell projection</location>
        <location evidence="1">Cilium</location>
    </subcellularLocation>
    <subcellularLocation>
        <location evidence="2">Membrane</location>
        <topology evidence="2">Multi-pass membrane protein</topology>
    </subcellularLocation>
</comment>
<keyword evidence="4 12" id="KW-0812">Transmembrane</keyword>
<evidence type="ECO:0000256" key="8">
    <source>
        <dbReference type="ARBA" id="ARBA00023136"/>
    </source>
</evidence>
<dbReference type="PANTHER" id="PTHR28388:SF1">
    <property type="entry name" value="TRANSMEMBRANE PROTEIN 237"/>
    <property type="match status" value="1"/>
</dbReference>
<accession>A0A834IJ64</accession>
<feature type="compositionally biased region" description="Polar residues" evidence="11">
    <location>
        <begin position="34"/>
        <end position="47"/>
    </location>
</feature>
<name>A0A834IJ64_RHYFE</name>
<feature type="region of interest" description="Disordered" evidence="11">
    <location>
        <begin position="1"/>
        <end position="60"/>
    </location>
</feature>
<feature type="transmembrane region" description="Helical" evidence="12">
    <location>
        <begin position="410"/>
        <end position="430"/>
    </location>
</feature>
<dbReference type="GO" id="GO:0035869">
    <property type="term" value="C:ciliary transition zone"/>
    <property type="evidence" value="ECO:0007669"/>
    <property type="project" value="TreeGrafter"/>
</dbReference>
<evidence type="ECO:0000256" key="12">
    <source>
        <dbReference type="SAM" id="Phobius"/>
    </source>
</evidence>
<comment type="caution">
    <text evidence="13">The sequence shown here is derived from an EMBL/GenBank/DDBJ whole genome shotgun (WGS) entry which is preliminary data.</text>
</comment>
<evidence type="ECO:0000256" key="4">
    <source>
        <dbReference type="ARBA" id="ARBA00022692"/>
    </source>
</evidence>
<comment type="function">
    <text evidence="10">Component of the transition zone in primary cilia. Required for ciliogenesis.</text>
</comment>
<keyword evidence="7" id="KW-0969">Cilium</keyword>
<keyword evidence="9" id="KW-0966">Cell projection</keyword>
<feature type="transmembrane region" description="Helical" evidence="12">
    <location>
        <begin position="334"/>
        <end position="351"/>
    </location>
</feature>
<comment type="similarity">
    <text evidence="3">Belongs to the TMEM237 family.</text>
</comment>
<evidence type="ECO:0000313" key="13">
    <source>
        <dbReference type="EMBL" id="KAF7280774.1"/>
    </source>
</evidence>
<evidence type="ECO:0000256" key="6">
    <source>
        <dbReference type="ARBA" id="ARBA00022989"/>
    </source>
</evidence>
<keyword evidence="8 12" id="KW-0472">Membrane</keyword>
<evidence type="ECO:0000256" key="5">
    <source>
        <dbReference type="ARBA" id="ARBA00022794"/>
    </source>
</evidence>
<feature type="region of interest" description="Disordered" evidence="11">
    <location>
        <begin position="122"/>
        <end position="237"/>
    </location>
</feature>
<dbReference type="PANTHER" id="PTHR28388">
    <property type="entry name" value="TRANSMEMBRANE PROTEIN 237"/>
    <property type="match status" value="1"/>
</dbReference>
<evidence type="ECO:0000256" key="1">
    <source>
        <dbReference type="ARBA" id="ARBA00004138"/>
    </source>
</evidence>
<proteinExistence type="inferred from homology"/>
<dbReference type="GO" id="GO:0060271">
    <property type="term" value="P:cilium assembly"/>
    <property type="evidence" value="ECO:0007669"/>
    <property type="project" value="TreeGrafter"/>
</dbReference>
<dbReference type="Pfam" id="PF15383">
    <property type="entry name" value="TMEM237"/>
    <property type="match status" value="1"/>
</dbReference>
<dbReference type="Proteomes" id="UP000625711">
    <property type="component" value="Unassembled WGS sequence"/>
</dbReference>
<keyword evidence="5" id="KW-0970">Cilium biogenesis/degradation</keyword>
<protein>
    <submittedName>
        <fullName evidence="13">Uncharacterized protein</fullName>
    </submittedName>
</protein>
<feature type="compositionally biased region" description="Basic and acidic residues" evidence="11">
    <location>
        <begin position="141"/>
        <end position="151"/>
    </location>
</feature>
<gene>
    <name evidence="13" type="ORF">GWI33_005502</name>
</gene>
<sequence length="517" mass="59420">MSGSVKLSPRPRKHKQKEDNMKQEIVAQVHKQIKSATSSENDYGNSEDNLEVSKSDKNENYNVLHTPSREISVDGETQINSKILALIETEMKRDINKHSHFTESRPQSLSFYEDEKMPEELSGNLELLSPEEKKHYRRRKEYSQMDTDERNAYNALQDIYNSRDPEDIMNGSNKKSKSRKKRYGDSETGIGDSREMMIPKEKRKSKKKRREISPGSAGNTSKRKHKTRNRDDEHQLKNDITLALEELQDDVFENSMEDFGNKNEKTRKSPRRSDKIYVQKKSRFEEASKSNTVPLSRQSAQDLDSLSNLDKGPTMYPIQIAICFQKWWIRFSNLCHGLLGGLGLGHWLYIVCNFQNQDHAFLVHYAYYSDIYVGLFFALCVLCLISIFDRIDIAHINSTDANGTCKNTKCCFVLITYVVCMMVHLSTAVYDEKLSLLAYQNHSSIGNVGGNHSALLNITTSENGDSQMTLSELKTWNHLSLWRALLAFTAWIILGLGPPEDAFFNHLKNMEQYLPDK</sequence>
<feature type="compositionally biased region" description="Basic and acidic residues" evidence="11">
    <location>
        <begin position="259"/>
        <end position="280"/>
    </location>
</feature>
<organism evidence="13 14">
    <name type="scientific">Rhynchophorus ferrugineus</name>
    <name type="common">Red palm weevil</name>
    <name type="synonym">Curculio ferrugineus</name>
    <dbReference type="NCBI Taxonomy" id="354439"/>
    <lineage>
        <taxon>Eukaryota</taxon>
        <taxon>Metazoa</taxon>
        <taxon>Ecdysozoa</taxon>
        <taxon>Arthropoda</taxon>
        <taxon>Hexapoda</taxon>
        <taxon>Insecta</taxon>
        <taxon>Pterygota</taxon>
        <taxon>Neoptera</taxon>
        <taxon>Endopterygota</taxon>
        <taxon>Coleoptera</taxon>
        <taxon>Polyphaga</taxon>
        <taxon>Cucujiformia</taxon>
        <taxon>Curculionidae</taxon>
        <taxon>Dryophthorinae</taxon>
        <taxon>Rhynchophorus</taxon>
    </lineage>
</organism>
<dbReference type="InterPro" id="IPR029409">
    <property type="entry name" value="TMEM237"/>
</dbReference>
<dbReference type="GO" id="GO:0016020">
    <property type="term" value="C:membrane"/>
    <property type="evidence" value="ECO:0007669"/>
    <property type="project" value="UniProtKB-SubCell"/>
</dbReference>
<evidence type="ECO:0000256" key="9">
    <source>
        <dbReference type="ARBA" id="ARBA00023273"/>
    </source>
</evidence>
<feature type="transmembrane region" description="Helical" evidence="12">
    <location>
        <begin position="480"/>
        <end position="498"/>
    </location>
</feature>
<dbReference type="OrthoDB" id="550113at2759"/>
<feature type="transmembrane region" description="Helical" evidence="12">
    <location>
        <begin position="371"/>
        <end position="389"/>
    </location>
</feature>
<evidence type="ECO:0000313" key="14">
    <source>
        <dbReference type="Proteomes" id="UP000625711"/>
    </source>
</evidence>
<evidence type="ECO:0000256" key="3">
    <source>
        <dbReference type="ARBA" id="ARBA00008783"/>
    </source>
</evidence>
<keyword evidence="6 12" id="KW-1133">Transmembrane helix</keyword>
<feature type="compositionally biased region" description="Basic residues" evidence="11">
    <location>
        <begin position="201"/>
        <end position="210"/>
    </location>
</feature>
<keyword evidence="14" id="KW-1185">Reference proteome</keyword>
<feature type="region of interest" description="Disordered" evidence="11">
    <location>
        <begin position="255"/>
        <end position="280"/>
    </location>
</feature>
<evidence type="ECO:0000256" key="7">
    <source>
        <dbReference type="ARBA" id="ARBA00023069"/>
    </source>
</evidence>
<evidence type="ECO:0000256" key="11">
    <source>
        <dbReference type="SAM" id="MobiDB-lite"/>
    </source>
</evidence>
<evidence type="ECO:0000256" key="2">
    <source>
        <dbReference type="ARBA" id="ARBA00004141"/>
    </source>
</evidence>
<reference evidence="13" key="1">
    <citation type="submission" date="2020-08" db="EMBL/GenBank/DDBJ databases">
        <title>Genome sequencing and assembly of the red palm weevil Rhynchophorus ferrugineus.</title>
        <authorList>
            <person name="Dias G.B."/>
            <person name="Bergman C.M."/>
            <person name="Manee M."/>
        </authorList>
    </citation>
    <scope>NUCLEOTIDE SEQUENCE</scope>
    <source>
        <strain evidence="13">AA-2017</strain>
        <tissue evidence="13">Whole larva</tissue>
    </source>
</reference>
<dbReference type="AlphaFoldDB" id="A0A834IJ64"/>